<feature type="domain" description="Serine aminopeptidase S33" evidence="3">
    <location>
        <begin position="103"/>
        <end position="234"/>
    </location>
</feature>
<gene>
    <name evidence="4" type="ORF">BGE01nite_54850</name>
</gene>
<evidence type="ECO:0000256" key="1">
    <source>
        <dbReference type="ARBA" id="ARBA00022801"/>
    </source>
</evidence>
<sequence>MHLLRRFMFLGLTLILLGFNGAVWWAGHELASPGRRPLHDYHQEFLANPAAHGVSVTPFKLTDGTPCLMMEPLSDGRLGQRGVKVREQLTAGNAPLPQAGKIIGTLVLVHGRKGRKEDYLLIGERLCAAGFRCLLPDMPAHGEHPATTITFGLRESELPSQVLAEAANQFQFNAQPCGLLGMSMGGAVSMHAAARDDAPWQALVIISSFDRLDETIQNNVSRRVGSWLGPVWQWGAGIIYEHQTGIELKDIRSDLAASRLKIPVLMAHGTVDKVVPMDAGRRLYDALPATLEKQWVEIPGADHDNVLITDFPIYATVARWMLDHVKPAP</sequence>
<organism evidence="4 5">
    <name type="scientific">Brevifollis gellanilyticus</name>
    <dbReference type="NCBI Taxonomy" id="748831"/>
    <lineage>
        <taxon>Bacteria</taxon>
        <taxon>Pseudomonadati</taxon>
        <taxon>Verrucomicrobiota</taxon>
        <taxon>Verrucomicrobiia</taxon>
        <taxon>Verrucomicrobiales</taxon>
        <taxon>Verrucomicrobiaceae</taxon>
    </lineage>
</organism>
<dbReference type="PANTHER" id="PTHR22946">
    <property type="entry name" value="DIENELACTONE HYDROLASE DOMAIN-CONTAINING PROTEIN-RELATED"/>
    <property type="match status" value="1"/>
</dbReference>
<dbReference type="Pfam" id="PF12146">
    <property type="entry name" value="Hydrolase_4"/>
    <property type="match status" value="1"/>
</dbReference>
<keyword evidence="2" id="KW-0472">Membrane</keyword>
<dbReference type="InterPro" id="IPR050261">
    <property type="entry name" value="FrsA_esterase"/>
</dbReference>
<keyword evidence="2" id="KW-0812">Transmembrane</keyword>
<feature type="transmembrane region" description="Helical" evidence="2">
    <location>
        <begin position="7"/>
        <end position="27"/>
    </location>
</feature>
<proteinExistence type="predicted"/>
<keyword evidence="2" id="KW-1133">Transmembrane helix</keyword>
<comment type="caution">
    <text evidence="4">The sequence shown here is derived from an EMBL/GenBank/DDBJ whole genome shotgun (WGS) entry which is preliminary data.</text>
</comment>
<evidence type="ECO:0000313" key="4">
    <source>
        <dbReference type="EMBL" id="GEP46194.1"/>
    </source>
</evidence>
<evidence type="ECO:0000259" key="3">
    <source>
        <dbReference type="Pfam" id="PF12146"/>
    </source>
</evidence>
<dbReference type="OrthoDB" id="9806902at2"/>
<keyword evidence="1" id="KW-0378">Hydrolase</keyword>
<evidence type="ECO:0000313" key="5">
    <source>
        <dbReference type="Proteomes" id="UP000321577"/>
    </source>
</evidence>
<dbReference type="SUPFAM" id="SSF53474">
    <property type="entry name" value="alpha/beta-Hydrolases"/>
    <property type="match status" value="1"/>
</dbReference>
<keyword evidence="5" id="KW-1185">Reference proteome</keyword>
<dbReference type="GO" id="GO:0052689">
    <property type="term" value="F:carboxylic ester hydrolase activity"/>
    <property type="evidence" value="ECO:0007669"/>
    <property type="project" value="UniProtKB-ARBA"/>
</dbReference>
<evidence type="ECO:0000256" key="2">
    <source>
        <dbReference type="SAM" id="Phobius"/>
    </source>
</evidence>
<dbReference type="InterPro" id="IPR029058">
    <property type="entry name" value="AB_hydrolase_fold"/>
</dbReference>
<reference evidence="4 5" key="1">
    <citation type="submission" date="2019-07" db="EMBL/GenBank/DDBJ databases">
        <title>Whole genome shotgun sequence of Brevifollis gellanilyticus NBRC 108608.</title>
        <authorList>
            <person name="Hosoyama A."/>
            <person name="Uohara A."/>
            <person name="Ohji S."/>
            <person name="Ichikawa N."/>
        </authorList>
    </citation>
    <scope>NUCLEOTIDE SEQUENCE [LARGE SCALE GENOMIC DNA]</scope>
    <source>
        <strain evidence="4 5">NBRC 108608</strain>
    </source>
</reference>
<dbReference type="PANTHER" id="PTHR22946:SF9">
    <property type="entry name" value="POLYKETIDE TRANSFERASE AF380"/>
    <property type="match status" value="1"/>
</dbReference>
<dbReference type="Gene3D" id="3.40.50.1820">
    <property type="entry name" value="alpha/beta hydrolase"/>
    <property type="match status" value="1"/>
</dbReference>
<dbReference type="Proteomes" id="UP000321577">
    <property type="component" value="Unassembled WGS sequence"/>
</dbReference>
<dbReference type="InterPro" id="IPR022742">
    <property type="entry name" value="Hydrolase_4"/>
</dbReference>
<protein>
    <recommendedName>
        <fullName evidence="3">Serine aminopeptidase S33 domain-containing protein</fullName>
    </recommendedName>
</protein>
<dbReference type="EMBL" id="BKAG01000076">
    <property type="protein sequence ID" value="GEP46194.1"/>
    <property type="molecule type" value="Genomic_DNA"/>
</dbReference>
<dbReference type="RefSeq" id="WP_146855838.1">
    <property type="nucleotide sequence ID" value="NZ_BKAG01000076.1"/>
</dbReference>
<name>A0A512MHJ4_9BACT</name>
<accession>A0A512MHJ4</accession>
<dbReference type="AlphaFoldDB" id="A0A512MHJ4"/>